<protein>
    <submittedName>
        <fullName evidence="1">Uncharacterized protein</fullName>
    </submittedName>
</protein>
<dbReference type="EMBL" id="LR796766">
    <property type="protein sequence ID" value="CAB4164734.1"/>
    <property type="molecule type" value="Genomic_DNA"/>
</dbReference>
<accession>A0A6J5PAY4</accession>
<gene>
    <name evidence="1" type="ORF">UFOVP828_94</name>
</gene>
<proteinExistence type="predicted"/>
<organism evidence="1">
    <name type="scientific">uncultured Caudovirales phage</name>
    <dbReference type="NCBI Taxonomy" id="2100421"/>
    <lineage>
        <taxon>Viruses</taxon>
        <taxon>Duplodnaviria</taxon>
        <taxon>Heunggongvirae</taxon>
        <taxon>Uroviricota</taxon>
        <taxon>Caudoviricetes</taxon>
        <taxon>Peduoviridae</taxon>
        <taxon>Maltschvirus</taxon>
        <taxon>Maltschvirus maltsch</taxon>
    </lineage>
</organism>
<evidence type="ECO:0000313" key="1">
    <source>
        <dbReference type="EMBL" id="CAB4164734.1"/>
    </source>
</evidence>
<reference evidence="1" key="1">
    <citation type="submission" date="2020-04" db="EMBL/GenBank/DDBJ databases">
        <authorList>
            <person name="Chiriac C."/>
            <person name="Salcher M."/>
            <person name="Ghai R."/>
            <person name="Kavagutti S V."/>
        </authorList>
    </citation>
    <scope>NUCLEOTIDE SEQUENCE</scope>
</reference>
<name>A0A6J5PAY4_9CAUD</name>
<sequence>MTTPYNTKYAILSNLWTDYKDDKDMADFFEYNDLGLPLAFMIEQKIVESTPVAQVYIEETFELLVESLGLDSEEEYESIEEMFDIQAENEADDV</sequence>